<evidence type="ECO:0000313" key="4">
    <source>
        <dbReference type="Proteomes" id="UP001295423"/>
    </source>
</evidence>
<comment type="caution">
    <text evidence="3">The sequence shown here is derived from an EMBL/GenBank/DDBJ whole genome shotgun (WGS) entry which is preliminary data.</text>
</comment>
<dbReference type="AlphaFoldDB" id="A0AAD2CGY8"/>
<dbReference type="Proteomes" id="UP001295423">
    <property type="component" value="Unassembled WGS sequence"/>
</dbReference>
<evidence type="ECO:0000256" key="2">
    <source>
        <dbReference type="SAM" id="Phobius"/>
    </source>
</evidence>
<feature type="compositionally biased region" description="Pro residues" evidence="1">
    <location>
        <begin position="1"/>
        <end position="12"/>
    </location>
</feature>
<evidence type="ECO:0000256" key="1">
    <source>
        <dbReference type="SAM" id="MobiDB-lite"/>
    </source>
</evidence>
<keyword evidence="2" id="KW-0812">Transmembrane</keyword>
<keyword evidence="2" id="KW-1133">Transmembrane helix</keyword>
<gene>
    <name evidence="3" type="ORF">CYCCA115_LOCUS3834</name>
</gene>
<proteinExistence type="predicted"/>
<dbReference type="Gene3D" id="3.40.50.150">
    <property type="entry name" value="Vaccinia Virus protein VP39"/>
    <property type="match status" value="1"/>
</dbReference>
<sequence length="386" mass="43360">MRSPARPVPQPLPQEDSDDENDIELTEAFGDDDDDDELGEGFDEATGLMTSRCSLEDEYDLEDGYSAGSFRNLVCLMIVVLIIAMLAVVIPETGALWYLKSPARIPVDYKCQIPWEGDANMTAAIAANATKFLESYRERTKERWDRSYAELKASMFDFKSTYFPKYLNDDGSSIYESGCGVGITLFMTLEILQESSGIDNLVVYGSDQKEDLVSESSAVFDKLGPAHADRGVFCVADPTDLGFVPENAFDLAYTGYIRPLKDPLNIGGNQTDNYQKYQQICDAVDWEGLKLKELAQETQEKWYGENVRELARLAKPGSPVIVEQVSKRNCDSTFDRGGVSEDWWTTSARNNTYGWNINPESIVIEVAKLYVDRYHVFMLKNGKKPE</sequence>
<organism evidence="3 4">
    <name type="scientific">Cylindrotheca closterium</name>
    <dbReference type="NCBI Taxonomy" id="2856"/>
    <lineage>
        <taxon>Eukaryota</taxon>
        <taxon>Sar</taxon>
        <taxon>Stramenopiles</taxon>
        <taxon>Ochrophyta</taxon>
        <taxon>Bacillariophyta</taxon>
        <taxon>Bacillariophyceae</taxon>
        <taxon>Bacillariophycidae</taxon>
        <taxon>Bacillariales</taxon>
        <taxon>Bacillariaceae</taxon>
        <taxon>Cylindrotheca</taxon>
    </lineage>
</organism>
<evidence type="ECO:0000313" key="3">
    <source>
        <dbReference type="EMBL" id="CAJ1934494.1"/>
    </source>
</evidence>
<protein>
    <recommendedName>
        <fullName evidence="5">Methyltransferase domain-containing protein</fullName>
    </recommendedName>
</protein>
<accession>A0AAD2CGY8</accession>
<dbReference type="InterPro" id="IPR029063">
    <property type="entry name" value="SAM-dependent_MTases_sf"/>
</dbReference>
<keyword evidence="2" id="KW-0472">Membrane</keyword>
<dbReference type="EMBL" id="CAKOGP040000335">
    <property type="protein sequence ID" value="CAJ1934494.1"/>
    <property type="molecule type" value="Genomic_DNA"/>
</dbReference>
<feature type="region of interest" description="Disordered" evidence="1">
    <location>
        <begin position="1"/>
        <end position="21"/>
    </location>
</feature>
<evidence type="ECO:0008006" key="5">
    <source>
        <dbReference type="Google" id="ProtNLM"/>
    </source>
</evidence>
<feature type="transmembrane region" description="Helical" evidence="2">
    <location>
        <begin position="73"/>
        <end position="99"/>
    </location>
</feature>
<dbReference type="SUPFAM" id="SSF53335">
    <property type="entry name" value="S-adenosyl-L-methionine-dependent methyltransferases"/>
    <property type="match status" value="1"/>
</dbReference>
<keyword evidence="4" id="KW-1185">Reference proteome</keyword>
<reference evidence="3" key="1">
    <citation type="submission" date="2023-08" db="EMBL/GenBank/DDBJ databases">
        <authorList>
            <person name="Audoor S."/>
            <person name="Bilcke G."/>
        </authorList>
    </citation>
    <scope>NUCLEOTIDE SEQUENCE</scope>
</reference>
<name>A0AAD2CGY8_9STRA</name>